<sequence length="266" mass="29327">MEVSRDDLARQQGQYKGRIAKLEGAISSGEKRLQATILELEATKTRCLRLQAERDQLESQTGVTPERCRIERVNLQAKAKKAVKLVYDTDLRIKELTRIVDHEAQQRQELTEFASLEHMAAADAESSIGSQVALLEARLAEQTAALDGARKEAADAQASLRSMESELQKVTEAHAPCAAAAAKAQQELTLLHSHVQQLTQDRAQAANNIRIAEKEVDLIHQANEQMFRYLNYAPQPSKTPGHTPAPKGFASRTPIASRSRLGLFGA</sequence>
<dbReference type="EMBL" id="JALJOT010000013">
    <property type="protein sequence ID" value="KAK9904086.1"/>
    <property type="molecule type" value="Genomic_DNA"/>
</dbReference>
<keyword evidence="4" id="KW-1185">Reference proteome</keyword>
<keyword evidence="1" id="KW-0175">Coiled coil</keyword>
<evidence type="ECO:0000313" key="4">
    <source>
        <dbReference type="Proteomes" id="UP001491310"/>
    </source>
</evidence>
<feature type="region of interest" description="Disordered" evidence="2">
    <location>
        <begin position="232"/>
        <end position="253"/>
    </location>
</feature>
<accession>A0ABR2YF24</accession>
<protein>
    <submittedName>
        <fullName evidence="3">Uncharacterized protein</fullName>
    </submittedName>
</protein>
<evidence type="ECO:0000256" key="2">
    <source>
        <dbReference type="SAM" id="MobiDB-lite"/>
    </source>
</evidence>
<name>A0ABR2YF24_9CHLO</name>
<feature type="coiled-coil region" evidence="1">
    <location>
        <begin position="132"/>
        <end position="215"/>
    </location>
</feature>
<evidence type="ECO:0000313" key="3">
    <source>
        <dbReference type="EMBL" id="KAK9904086.1"/>
    </source>
</evidence>
<reference evidence="3 4" key="1">
    <citation type="journal article" date="2024" name="Nat. Commun.">
        <title>Phylogenomics reveals the evolutionary origins of lichenization in chlorophyte algae.</title>
        <authorList>
            <person name="Puginier C."/>
            <person name="Libourel C."/>
            <person name="Otte J."/>
            <person name="Skaloud P."/>
            <person name="Haon M."/>
            <person name="Grisel S."/>
            <person name="Petersen M."/>
            <person name="Berrin J.G."/>
            <person name="Delaux P.M."/>
            <person name="Dal Grande F."/>
            <person name="Keller J."/>
        </authorList>
    </citation>
    <scope>NUCLEOTIDE SEQUENCE [LARGE SCALE GENOMIC DNA]</scope>
    <source>
        <strain evidence="3 4">SAG 216-7</strain>
    </source>
</reference>
<organism evidence="3 4">
    <name type="scientific">Coccomyxa subellipsoidea</name>
    <dbReference type="NCBI Taxonomy" id="248742"/>
    <lineage>
        <taxon>Eukaryota</taxon>
        <taxon>Viridiplantae</taxon>
        <taxon>Chlorophyta</taxon>
        <taxon>core chlorophytes</taxon>
        <taxon>Trebouxiophyceae</taxon>
        <taxon>Trebouxiophyceae incertae sedis</taxon>
        <taxon>Coccomyxaceae</taxon>
        <taxon>Coccomyxa</taxon>
    </lineage>
</organism>
<comment type="caution">
    <text evidence="3">The sequence shown here is derived from an EMBL/GenBank/DDBJ whole genome shotgun (WGS) entry which is preliminary data.</text>
</comment>
<evidence type="ECO:0000256" key="1">
    <source>
        <dbReference type="SAM" id="Coils"/>
    </source>
</evidence>
<gene>
    <name evidence="3" type="ORF">WJX75_004137</name>
</gene>
<proteinExistence type="predicted"/>
<dbReference type="Proteomes" id="UP001491310">
    <property type="component" value="Unassembled WGS sequence"/>
</dbReference>